<dbReference type="Proteomes" id="UP000198873">
    <property type="component" value="Unassembled WGS sequence"/>
</dbReference>
<dbReference type="PANTHER" id="PTHR46553">
    <property type="entry name" value="ADENINE NUCLEOTIDE ALPHA HYDROLASES-LIKE SUPERFAMILY PROTEIN"/>
    <property type="match status" value="1"/>
</dbReference>
<dbReference type="STRING" id="1176198.SAMN05444716_107145"/>
<dbReference type="RefSeq" id="WP_093843868.1">
    <property type="nucleotide sequence ID" value="NZ_CP054938.1"/>
</dbReference>
<proteinExistence type="inferred from homology"/>
<dbReference type="Gene3D" id="3.40.50.620">
    <property type="entry name" value="HUPs"/>
    <property type="match status" value="2"/>
</dbReference>
<sequence>MTLLPVTAGVDGSAESSAAAHWAAEEAVRRGLRLRLVHGWGLSSPLEPVVDRAGDEQRRAQRLLRETQEALLDRHPRLNVSLEAMADGPRAALLDVSHDSELLVVGSRGLGALSGFLLGSVSGHLVGNTACPVVVVRSAPAGGPAPGGADAEVVVGLKDPDRPQGTVLEFAFTAAAGRRVPLRIVYAGERDDAAVGAAVARWRAAHPQVVVVETAVAGSASPVLLSAASDAALVVVGRGPGRVGPVVHGLLHHARSPVAVVPHP</sequence>
<accession>A0A1I6V799</accession>
<dbReference type="InterPro" id="IPR006015">
    <property type="entry name" value="Universal_stress_UspA"/>
</dbReference>
<evidence type="ECO:0000313" key="4">
    <source>
        <dbReference type="Proteomes" id="UP000198873"/>
    </source>
</evidence>
<dbReference type="InterPro" id="IPR014729">
    <property type="entry name" value="Rossmann-like_a/b/a_fold"/>
</dbReference>
<dbReference type="Pfam" id="PF00582">
    <property type="entry name" value="Usp"/>
    <property type="match status" value="1"/>
</dbReference>
<comment type="similarity">
    <text evidence="1">Belongs to the universal stress protein A family.</text>
</comment>
<dbReference type="EMBL" id="FPAB01000007">
    <property type="protein sequence ID" value="SFT09583.1"/>
    <property type="molecule type" value="Genomic_DNA"/>
</dbReference>
<protein>
    <submittedName>
        <fullName evidence="3">Nucleotide-binding universal stress protein, UspA family</fullName>
    </submittedName>
</protein>
<gene>
    <name evidence="3" type="ORF">SAMN05444716_107145</name>
</gene>
<feature type="domain" description="UspA" evidence="2">
    <location>
        <begin position="6"/>
        <end position="137"/>
    </location>
</feature>
<dbReference type="InterPro" id="IPR006016">
    <property type="entry name" value="UspA"/>
</dbReference>
<dbReference type="SUPFAM" id="SSF52402">
    <property type="entry name" value="Adenine nucleotide alpha hydrolases-like"/>
    <property type="match status" value="2"/>
</dbReference>
<dbReference type="PRINTS" id="PR01438">
    <property type="entry name" value="UNVRSLSTRESS"/>
</dbReference>
<evidence type="ECO:0000313" key="3">
    <source>
        <dbReference type="EMBL" id="SFT09583.1"/>
    </source>
</evidence>
<evidence type="ECO:0000259" key="2">
    <source>
        <dbReference type="Pfam" id="PF00582"/>
    </source>
</evidence>
<keyword evidence="4" id="KW-1185">Reference proteome</keyword>
<name>A0A1I6V799_9ACTN</name>
<evidence type="ECO:0000256" key="1">
    <source>
        <dbReference type="ARBA" id="ARBA00008791"/>
    </source>
</evidence>
<reference evidence="4" key="1">
    <citation type="submission" date="2016-10" db="EMBL/GenBank/DDBJ databases">
        <authorList>
            <person name="Varghese N."/>
            <person name="Submissions S."/>
        </authorList>
    </citation>
    <scope>NUCLEOTIDE SEQUENCE [LARGE SCALE GENOMIC DNA]</scope>
    <source>
        <strain evidence="4">CGMCC 4.7047</strain>
    </source>
</reference>
<dbReference type="AlphaFoldDB" id="A0A1I6V799"/>
<organism evidence="3 4">
    <name type="scientific">Streptomyces harbinensis</name>
    <dbReference type="NCBI Taxonomy" id="1176198"/>
    <lineage>
        <taxon>Bacteria</taxon>
        <taxon>Bacillati</taxon>
        <taxon>Actinomycetota</taxon>
        <taxon>Actinomycetes</taxon>
        <taxon>Kitasatosporales</taxon>
        <taxon>Streptomycetaceae</taxon>
        <taxon>Streptomyces</taxon>
    </lineage>
</organism>
<dbReference type="PANTHER" id="PTHR46553:SF3">
    <property type="entry name" value="ADENINE NUCLEOTIDE ALPHA HYDROLASES-LIKE SUPERFAMILY PROTEIN"/>
    <property type="match status" value="1"/>
</dbReference>